<dbReference type="PROSITE" id="PS51286">
    <property type="entry name" value="RAP"/>
    <property type="match status" value="1"/>
</dbReference>
<dbReference type="Pfam" id="PF26188">
    <property type="entry name" value="RESC6"/>
    <property type="match status" value="1"/>
</dbReference>
<dbReference type="Gene3D" id="3.40.960.10">
    <property type="entry name" value="VSR Endonuclease"/>
    <property type="match status" value="1"/>
</dbReference>
<accession>W7AB21</accession>
<name>W7AB21_9APIC</name>
<feature type="compositionally biased region" description="Low complexity" evidence="1">
    <location>
        <begin position="94"/>
        <end position="103"/>
    </location>
</feature>
<dbReference type="AlphaFoldDB" id="W7AB21"/>
<sequence>MSLLRKGGLIASGARYIRTGKFKDPITYKQVVSEKKEERKKEVDSIRGSQIKFLELLHFDNVKTPEPKKSTKKKVQNGDYVTGKGGVKGLLPNGGTSESTYGSTSGGLDSGWYGEWRQCEKKNDTQSGTYYRDSFTNRIRKKALLRQAMGKEGKMMEAQRQDSSQERKRVLLTNGSKTDCEDNQRSGSLTHAQLHDSISNILVEKKTTLKKKIHLINFSVTNSYVSKKYHIQVKNDPSENGFSISELKSIVLFDELEISSGNRDAPDVATSGGFSHAMAGGQAEGITDTDALQIPSQSQQNKKKIMRKIYKASINHVRDENLWKKYVQNVFIISGYLDASDIVILFWCFGKIGYRDNRLMNLLCSILLKKINDLTSCALALLLNSFKKLEMKKYDTMELLTNQFCLHIQRWTSQDMALVANSLAFFYIYHKVFWKKCILKLQNGYYFSHPLHLCLIISALARLDIREGNVLCSLSKGAKKYAKQFSPNNLALVIHSFAKLKFCHPKFYNYLYQFVHTYLDRQLFMRGSHRIGQLKEGSQMEDNERSETEERGTISQIEQNIATVNSHLEETTHFDESPVGEYPHVEATPNCDAVGTSWNSQDREEVPLCSVPPGGGHEEYAYHRGSSDSSGGGDSWRDTPVRGNEQKAHFDLQSLVLLLFSCTCLITCTENMILKLTYLILPLKEYLGSHKVEKLKYVSEYIQYTYPETFAKFPEEIKTFYYYIDTYEIGKKKKKVKYGARWINELSKILARINVSHLKNIYINHICADIMLPDSQVVIMCLGPYSYYVNSLVTTSTSDLKRSILEKKKYKVIPLSYHEWNKLNDYEEKIRFLYAFGRGAANYLFVSAKKEAAEGEKLGEDQLDRVRLDGAESDTHTSGHISSSSRGAEHRGSCQSEGENVKEWEKWAPCDGPSDDSKQQSEICANEPNQQSYTSDEDDEVIDFIKKGISVDAGNEEDTDRDHIEIEEIKKFLEAEKL</sequence>
<feature type="region of interest" description="Disordered" evidence="1">
    <location>
        <begin position="870"/>
        <end position="937"/>
    </location>
</feature>
<protein>
    <recommendedName>
        <fullName evidence="2">RAP domain-containing protein</fullName>
    </recommendedName>
</protein>
<feature type="region of interest" description="Disordered" evidence="1">
    <location>
        <begin position="86"/>
        <end position="105"/>
    </location>
</feature>
<dbReference type="GeneID" id="20035895"/>
<feature type="domain" description="RAP" evidence="2">
    <location>
        <begin position="777"/>
        <end position="835"/>
    </location>
</feature>
<dbReference type="VEuPathDB" id="PlasmoDB:C922_00621"/>
<dbReference type="EMBL" id="KI965461">
    <property type="protein sequence ID" value="EUD68930.1"/>
    <property type="molecule type" value="Genomic_DNA"/>
</dbReference>
<evidence type="ECO:0000313" key="4">
    <source>
        <dbReference type="Proteomes" id="UP000030640"/>
    </source>
</evidence>
<feature type="region of interest" description="Disordered" evidence="1">
    <location>
        <begin position="617"/>
        <end position="640"/>
    </location>
</feature>
<dbReference type="RefSeq" id="XP_008814456.1">
    <property type="nucleotide sequence ID" value="XM_008816234.1"/>
</dbReference>
<evidence type="ECO:0000256" key="1">
    <source>
        <dbReference type="SAM" id="MobiDB-lite"/>
    </source>
</evidence>
<evidence type="ECO:0000259" key="2">
    <source>
        <dbReference type="PROSITE" id="PS51286"/>
    </source>
</evidence>
<feature type="compositionally biased region" description="Basic and acidic residues" evidence="1">
    <location>
        <begin position="899"/>
        <end position="908"/>
    </location>
</feature>
<proteinExistence type="predicted"/>
<dbReference type="Proteomes" id="UP000030640">
    <property type="component" value="Unassembled WGS sequence"/>
</dbReference>
<dbReference type="OrthoDB" id="385235at2759"/>
<keyword evidence="4" id="KW-1185">Reference proteome</keyword>
<dbReference type="Pfam" id="PF08373">
    <property type="entry name" value="RAP"/>
    <property type="match status" value="1"/>
</dbReference>
<organism evidence="3 4">
    <name type="scientific">Plasmodium inui San Antonio 1</name>
    <dbReference type="NCBI Taxonomy" id="1237626"/>
    <lineage>
        <taxon>Eukaryota</taxon>
        <taxon>Sar</taxon>
        <taxon>Alveolata</taxon>
        <taxon>Apicomplexa</taxon>
        <taxon>Aconoidasida</taxon>
        <taxon>Haemosporida</taxon>
        <taxon>Plasmodiidae</taxon>
        <taxon>Plasmodium</taxon>
        <taxon>Plasmodium (Plasmodium)</taxon>
    </lineage>
</organism>
<gene>
    <name evidence="3" type="ORF">C922_00621</name>
</gene>
<feature type="compositionally biased region" description="Basic and acidic residues" evidence="1">
    <location>
        <begin position="617"/>
        <end position="626"/>
    </location>
</feature>
<dbReference type="SMART" id="SM00952">
    <property type="entry name" value="RAP"/>
    <property type="match status" value="1"/>
</dbReference>
<evidence type="ECO:0000313" key="3">
    <source>
        <dbReference type="EMBL" id="EUD68930.1"/>
    </source>
</evidence>
<dbReference type="InterPro" id="IPR013584">
    <property type="entry name" value="RAP"/>
</dbReference>
<dbReference type="InterPro" id="IPR058917">
    <property type="entry name" value="RESC6_dom"/>
</dbReference>
<feature type="compositionally biased region" description="Polar residues" evidence="1">
    <location>
        <begin position="920"/>
        <end position="934"/>
    </location>
</feature>
<reference evidence="3 4" key="1">
    <citation type="submission" date="2013-02" db="EMBL/GenBank/DDBJ databases">
        <title>The Genome Sequence of Plasmodium inui San Antonio 1.</title>
        <authorList>
            <consortium name="The Broad Institute Genome Sequencing Platform"/>
            <consortium name="The Broad Institute Genome Sequencing Center for Infectious Disease"/>
            <person name="Neafsey D."/>
            <person name="Cheeseman I."/>
            <person name="Volkman S."/>
            <person name="Adams J."/>
            <person name="Walker B."/>
            <person name="Young S.K."/>
            <person name="Zeng Q."/>
            <person name="Gargeya S."/>
            <person name="Fitzgerald M."/>
            <person name="Haas B."/>
            <person name="Abouelleil A."/>
            <person name="Alvarado L."/>
            <person name="Arachchi H.M."/>
            <person name="Berlin A.M."/>
            <person name="Chapman S.B."/>
            <person name="Dewar J."/>
            <person name="Goldberg J."/>
            <person name="Griggs A."/>
            <person name="Gujja S."/>
            <person name="Hansen M."/>
            <person name="Howarth C."/>
            <person name="Imamovic A."/>
            <person name="Larimer J."/>
            <person name="McCowan C."/>
            <person name="Murphy C."/>
            <person name="Neiman D."/>
            <person name="Pearson M."/>
            <person name="Priest M."/>
            <person name="Roberts A."/>
            <person name="Saif S."/>
            <person name="Shea T."/>
            <person name="Sisk P."/>
            <person name="Sykes S."/>
            <person name="Wortman J."/>
            <person name="Nusbaum C."/>
            <person name="Birren B."/>
        </authorList>
    </citation>
    <scope>NUCLEOTIDE SEQUENCE [LARGE SCALE GENOMIC DNA]</scope>
    <source>
        <strain evidence="3 4">San Antonio 1</strain>
    </source>
</reference>